<dbReference type="Pfam" id="PF24883">
    <property type="entry name" value="NPHP3_N"/>
    <property type="match status" value="1"/>
</dbReference>
<dbReference type="PANTHER" id="PTHR10039">
    <property type="entry name" value="AMELOGENIN"/>
    <property type="match status" value="1"/>
</dbReference>
<dbReference type="AlphaFoldDB" id="A0A5M9M788"/>
<dbReference type="EMBL" id="QUQM01000008">
    <property type="protein sequence ID" value="KAA8642621.1"/>
    <property type="molecule type" value="Genomic_DNA"/>
</dbReference>
<name>A0A5M9M788_9EURO</name>
<evidence type="ECO:0000256" key="3">
    <source>
        <dbReference type="SAM" id="MobiDB-lite"/>
    </source>
</evidence>
<dbReference type="GeneID" id="54334267"/>
<evidence type="ECO:0000313" key="7">
    <source>
        <dbReference type="Proteomes" id="UP000324241"/>
    </source>
</evidence>
<dbReference type="VEuPathDB" id="FungiDB:EYZ11_009038"/>
<feature type="domain" description="Nephrocystin 3-like N-terminal" evidence="5">
    <location>
        <begin position="79"/>
        <end position="222"/>
    </location>
</feature>
<evidence type="ECO:0000256" key="1">
    <source>
        <dbReference type="ARBA" id="ARBA00022737"/>
    </source>
</evidence>
<keyword evidence="2" id="KW-0040">ANK repeat</keyword>
<dbReference type="PROSITE" id="PS50297">
    <property type="entry name" value="ANK_REP_REGION"/>
    <property type="match status" value="4"/>
</dbReference>
<dbReference type="Pfam" id="PF17046">
    <property type="entry name" value="Ses_B"/>
    <property type="match status" value="1"/>
</dbReference>
<feature type="repeat" description="ANK" evidence="2">
    <location>
        <begin position="751"/>
        <end position="784"/>
    </location>
</feature>
<dbReference type="InterPro" id="IPR036770">
    <property type="entry name" value="Ankyrin_rpt-contain_sf"/>
</dbReference>
<keyword evidence="1" id="KW-0677">Repeat</keyword>
<feature type="repeat" description="ANK" evidence="2">
    <location>
        <begin position="713"/>
        <end position="745"/>
    </location>
</feature>
<feature type="compositionally biased region" description="Polar residues" evidence="3">
    <location>
        <begin position="987"/>
        <end position="999"/>
    </location>
</feature>
<accession>A0A5M9M788</accession>
<feature type="repeat" description="ANK" evidence="2">
    <location>
        <begin position="639"/>
        <end position="671"/>
    </location>
</feature>
<sequence length="1014" mass="111580">MSKMAEAKFQSQATFSGSMNQGLQMGQNMGTMNTTFAISEGATVYMGGSSAVNAEDTFLDALIAGDASIGVQIEPPEPGTCLWILPELRTWQAGAPNHPLWISGSPGCGKSVISSFILRERQSWAPPKEGKDGKLIVAGSFCDRHPNRQTPIWIMRTLLYEIFRLNRDLIDTKDPEFWQESGNPEHPILNPDAFESMESLAKLLGRITAHVDVSEVYLLVDGQYQQTQDALGLCDMVNQVSNYGSGGVSQPRWIFCTRPNGLDRLMQNVQTIDLFEKNREDIRIVTRSRVKHFQMLNPGLTESFFDEVVEILTRRAEGMFLWLSLALKSLGDGMIWEINLVKEKLQSMPYDVQAIYGTIFESIDKKMQTLLRWAYVAGRPLKVNEILVMWALQDGAKSIEEIKQRSLRPEIVRSSLESGLKALLALHHDSSIHLAHPSVKDFIRQLYNNSSERQVQERISICETHKQMAESCLAYLSLEEIRELEAPEPPVDANGMIDREKREKEIERYLGNYHFLEYSITFLGFHLRESENTGVHVDIHGRDEFFGGKTNALQHWVRGYDLLLTYLPDKLLSDTGGTSSLSLLFISARLNLTSLAEHFISTGSALTSLVNLPGMQMLAGGASSFAMVRQQVINLPDMKGWRALHVAADSEAENVVAWLLENGAAVDSETVGIIRPGRTALHFAASKSSDTAVRIVRELLKMGANPGIPTRFGGNTPLHYAVQSGSVEIMTSLLHHKSKYKPVDPNIPNYSGVTALHKAAAVPGLEDAVDVLLQNGANPEQASSLDKVAVARGVKDVKVASTLKAVASMKTAALWKSATDTLRGVATNQTALHIAVRSKGTEETVKKILERYITNKKMVESRDSNGYTPLHAAVDGIGSFTYIKLLLESKKVDVNSQDNDGRTPLMLYIQRLGQPQQLPSLGDPATLRETLDDLLVAGSALDIKDKDGKSAIDHASQAGLAWAVDKLNATLPASNRPKGDLSPGLPPQTQSSQGVTGKVTSLAGKRLNMFSKKS</sequence>
<dbReference type="PANTHER" id="PTHR10039:SF17">
    <property type="entry name" value="FUNGAL STAND N-TERMINAL GOODBYE DOMAIN-CONTAINING PROTEIN-RELATED"/>
    <property type="match status" value="1"/>
</dbReference>
<reference evidence="6 7" key="1">
    <citation type="submission" date="2019-08" db="EMBL/GenBank/DDBJ databases">
        <title>The genome sequence of a newly discovered highly antifungal drug resistant Aspergillus species, Aspergillus tanneri NIH 1004.</title>
        <authorList>
            <person name="Mounaud S."/>
            <person name="Singh I."/>
            <person name="Joardar V."/>
            <person name="Pakala S."/>
            <person name="Pakala S."/>
            <person name="Venepally P."/>
            <person name="Chung J.K."/>
            <person name="Losada L."/>
            <person name="Nierman W.C."/>
        </authorList>
    </citation>
    <scope>NUCLEOTIDE SEQUENCE [LARGE SCALE GENOMIC DNA]</scope>
    <source>
        <strain evidence="6 7">NIH1004</strain>
    </source>
</reference>
<feature type="repeat" description="ANK" evidence="2">
    <location>
        <begin position="676"/>
        <end position="711"/>
    </location>
</feature>
<evidence type="ECO:0000259" key="5">
    <source>
        <dbReference type="Pfam" id="PF24883"/>
    </source>
</evidence>
<dbReference type="Proteomes" id="UP000324241">
    <property type="component" value="Unassembled WGS sequence"/>
</dbReference>
<dbReference type="PROSITE" id="PS50088">
    <property type="entry name" value="ANK_REPEAT"/>
    <property type="match status" value="4"/>
</dbReference>
<dbReference type="Gene3D" id="1.25.40.20">
    <property type="entry name" value="Ankyrin repeat-containing domain"/>
    <property type="match status" value="2"/>
</dbReference>
<evidence type="ECO:0000313" key="6">
    <source>
        <dbReference type="EMBL" id="KAA8642621.1"/>
    </source>
</evidence>
<dbReference type="SMART" id="SM00248">
    <property type="entry name" value="ANK"/>
    <property type="match status" value="7"/>
</dbReference>
<evidence type="ECO:0000259" key="4">
    <source>
        <dbReference type="Pfam" id="PF17046"/>
    </source>
</evidence>
<feature type="domain" description="Fungal death-pathway protein SesB" evidence="4">
    <location>
        <begin position="11"/>
        <end position="34"/>
    </location>
</feature>
<feature type="region of interest" description="Disordered" evidence="3">
    <location>
        <begin position="973"/>
        <end position="1014"/>
    </location>
</feature>
<dbReference type="InterPro" id="IPR031469">
    <property type="entry name" value="SesB_dom"/>
</dbReference>
<evidence type="ECO:0000256" key="2">
    <source>
        <dbReference type="PROSITE-ProRule" id="PRU00023"/>
    </source>
</evidence>
<dbReference type="InterPro" id="IPR002110">
    <property type="entry name" value="Ankyrin_rpt"/>
</dbReference>
<proteinExistence type="predicted"/>
<comment type="caution">
    <text evidence="6">The sequence shown here is derived from an EMBL/GenBank/DDBJ whole genome shotgun (WGS) entry which is preliminary data.</text>
</comment>
<dbReference type="Pfam" id="PF12796">
    <property type="entry name" value="Ank_2"/>
    <property type="match status" value="2"/>
</dbReference>
<dbReference type="InterPro" id="IPR056884">
    <property type="entry name" value="NPHP3-like_N"/>
</dbReference>
<protein>
    <submittedName>
        <fullName evidence="6">Uncharacterized protein</fullName>
    </submittedName>
</protein>
<organism evidence="6 7">
    <name type="scientific">Aspergillus tanneri</name>
    <dbReference type="NCBI Taxonomy" id="1220188"/>
    <lineage>
        <taxon>Eukaryota</taxon>
        <taxon>Fungi</taxon>
        <taxon>Dikarya</taxon>
        <taxon>Ascomycota</taxon>
        <taxon>Pezizomycotina</taxon>
        <taxon>Eurotiomycetes</taxon>
        <taxon>Eurotiomycetidae</taxon>
        <taxon>Eurotiales</taxon>
        <taxon>Aspergillaceae</taxon>
        <taxon>Aspergillus</taxon>
        <taxon>Aspergillus subgen. Circumdati</taxon>
    </lineage>
</organism>
<dbReference type="SUPFAM" id="SSF48403">
    <property type="entry name" value="Ankyrin repeat"/>
    <property type="match status" value="1"/>
</dbReference>
<dbReference type="RefSeq" id="XP_033421983.1">
    <property type="nucleotide sequence ID" value="XM_033576128.1"/>
</dbReference>
<dbReference type="Pfam" id="PF00023">
    <property type="entry name" value="Ank"/>
    <property type="match status" value="1"/>
</dbReference>
<dbReference type="OrthoDB" id="366390at2759"/>
<dbReference type="PRINTS" id="PR01415">
    <property type="entry name" value="ANKYRIN"/>
</dbReference>
<gene>
    <name evidence="6" type="ORF">ATNIH1004_011566</name>
</gene>